<keyword evidence="1" id="KW-0862">Zinc</keyword>
<accession>A0A6P6S4L7</accession>
<feature type="compositionally biased region" description="Polar residues" evidence="2">
    <location>
        <begin position="309"/>
        <end position="320"/>
    </location>
</feature>
<feature type="region of interest" description="Disordered" evidence="2">
    <location>
        <begin position="347"/>
        <end position="419"/>
    </location>
</feature>
<dbReference type="PANTHER" id="PTHR31286">
    <property type="entry name" value="GLYCINE-RICH CELL WALL STRUCTURAL PROTEIN 1.8-LIKE"/>
    <property type="match status" value="1"/>
</dbReference>
<organism evidence="4 5">
    <name type="scientific">Coffea arabica</name>
    <name type="common">Arabian coffee</name>
    <dbReference type="NCBI Taxonomy" id="13443"/>
    <lineage>
        <taxon>Eukaryota</taxon>
        <taxon>Viridiplantae</taxon>
        <taxon>Streptophyta</taxon>
        <taxon>Embryophyta</taxon>
        <taxon>Tracheophyta</taxon>
        <taxon>Spermatophyta</taxon>
        <taxon>Magnoliopsida</taxon>
        <taxon>eudicotyledons</taxon>
        <taxon>Gunneridae</taxon>
        <taxon>Pentapetalae</taxon>
        <taxon>asterids</taxon>
        <taxon>lamiids</taxon>
        <taxon>Gentianales</taxon>
        <taxon>Rubiaceae</taxon>
        <taxon>Ixoroideae</taxon>
        <taxon>Gardenieae complex</taxon>
        <taxon>Bertiereae - Coffeeae clade</taxon>
        <taxon>Coffeeae</taxon>
        <taxon>Coffea</taxon>
    </lineage>
</organism>
<evidence type="ECO:0000313" key="5">
    <source>
        <dbReference type="RefSeq" id="XP_027061100.1"/>
    </source>
</evidence>
<dbReference type="PANTHER" id="PTHR31286:SF178">
    <property type="entry name" value="DUF4283 DOMAIN-CONTAINING PROTEIN"/>
    <property type="match status" value="1"/>
</dbReference>
<dbReference type="InterPro" id="IPR025558">
    <property type="entry name" value="DUF4283"/>
</dbReference>
<evidence type="ECO:0000259" key="3">
    <source>
        <dbReference type="PROSITE" id="PS50158"/>
    </source>
</evidence>
<gene>
    <name evidence="5" type="primary">LOC113687766</name>
</gene>
<keyword evidence="1" id="KW-0863">Zinc-finger</keyword>
<dbReference type="PROSITE" id="PS50158">
    <property type="entry name" value="ZF_CCHC"/>
    <property type="match status" value="1"/>
</dbReference>
<dbReference type="InterPro" id="IPR040256">
    <property type="entry name" value="At4g02000-like"/>
</dbReference>
<evidence type="ECO:0000256" key="1">
    <source>
        <dbReference type="PROSITE-ProRule" id="PRU00047"/>
    </source>
</evidence>
<dbReference type="InterPro" id="IPR025836">
    <property type="entry name" value="Zn_knuckle_CX2CX4HX4C"/>
</dbReference>
<dbReference type="Pfam" id="PF14111">
    <property type="entry name" value="DUF4283"/>
    <property type="match status" value="1"/>
</dbReference>
<keyword evidence="4" id="KW-1185">Reference proteome</keyword>
<dbReference type="GO" id="GO:0003676">
    <property type="term" value="F:nucleic acid binding"/>
    <property type="evidence" value="ECO:0007669"/>
    <property type="project" value="InterPro"/>
</dbReference>
<dbReference type="AlphaFoldDB" id="A0A6P6S4L7"/>
<feature type="compositionally biased region" description="Basic and acidic residues" evidence="2">
    <location>
        <begin position="387"/>
        <end position="399"/>
    </location>
</feature>
<dbReference type="RefSeq" id="XP_027061100.1">
    <property type="nucleotide sequence ID" value="XM_027205299.2"/>
</dbReference>
<feature type="compositionally biased region" description="Polar residues" evidence="2">
    <location>
        <begin position="347"/>
        <end position="366"/>
    </location>
</feature>
<dbReference type="OrthoDB" id="1044792at2759"/>
<reference evidence="5" key="2">
    <citation type="submission" date="2025-08" db="UniProtKB">
        <authorList>
            <consortium name="RefSeq"/>
        </authorList>
    </citation>
    <scope>IDENTIFICATION</scope>
    <source>
        <tissue evidence="5">Leaves</tissue>
    </source>
</reference>
<dbReference type="InterPro" id="IPR001878">
    <property type="entry name" value="Znf_CCHC"/>
</dbReference>
<evidence type="ECO:0000313" key="4">
    <source>
        <dbReference type="Proteomes" id="UP001652660"/>
    </source>
</evidence>
<dbReference type="GeneID" id="113687766"/>
<proteinExistence type="predicted"/>
<reference evidence="4" key="1">
    <citation type="journal article" date="2025" name="Foods">
        <title>Unveiling the Microbial Signatures of Arabica Coffee Cherries: Insights into Ripeness Specific Diversity, Functional Traits, and Implications for Quality and Safety.</title>
        <authorList>
            <consortium name="RefSeq"/>
            <person name="Tenea G.N."/>
            <person name="Cifuentes V."/>
            <person name="Reyes P."/>
            <person name="Cevallos-Vallejos M."/>
        </authorList>
    </citation>
    <scope>NUCLEOTIDE SEQUENCE [LARGE SCALE GENOMIC DNA]</scope>
</reference>
<keyword evidence="1" id="KW-0479">Metal-binding</keyword>
<protein>
    <recommendedName>
        <fullName evidence="3">CCHC-type domain-containing protein</fullName>
    </recommendedName>
</protein>
<dbReference type="Pfam" id="PF14392">
    <property type="entry name" value="zf-CCHC_4"/>
    <property type="match status" value="1"/>
</dbReference>
<evidence type="ECO:0000256" key="2">
    <source>
        <dbReference type="SAM" id="MobiDB-lite"/>
    </source>
</evidence>
<feature type="domain" description="CCHC-type" evidence="3">
    <location>
        <begin position="207"/>
        <end position="221"/>
    </location>
</feature>
<feature type="region of interest" description="Disordered" evidence="2">
    <location>
        <begin position="265"/>
        <end position="320"/>
    </location>
</feature>
<sequence length="419" mass="47153">MAEELADIMQKFVLSEKELGGTALDLDDVDKGIKECQHSLVGKIVGEKIVNFVGVKNFANLAWGYPRGMVVMVLGPNMFQFIIPSTDDRERILDGGPWIFDSRVLVMEEWYEGVEEDERAFRTAPLWVQAWNLPVHWISKEVGWKIGSIFQEVKEVIVPQVGGKEGRHLKLLVLVDITSPLLRGTTVKLKGALKWISFKYERCPDFCYRCGIIGHSERNCKVPITVEKSLSDNQYGPWLRANWGKGSPRKGQNAGRGRQDKVVWGFKDGELVPNKTPEPIQGKGQEKTGAGKAEASSRNWRQTRKENDGNSFMNSQTPASENLNMYKLNIGGVKENQARVQEKIHSSNSVEQTEIEEQGTNSQQTCAGKGVDDTGATDEIMEIEGTNQEKKQDAVQKMDKRIKRQLKSPVIKRLPHQCQ</sequence>
<name>A0A6P6S4L7_COFAR</name>
<dbReference type="GO" id="GO:0008270">
    <property type="term" value="F:zinc ion binding"/>
    <property type="evidence" value="ECO:0007669"/>
    <property type="project" value="UniProtKB-KW"/>
</dbReference>
<dbReference type="Proteomes" id="UP001652660">
    <property type="component" value="Chromosome 5e"/>
</dbReference>